<keyword evidence="1" id="KW-0732">Signal</keyword>
<evidence type="ECO:0008006" key="4">
    <source>
        <dbReference type="Google" id="ProtNLM"/>
    </source>
</evidence>
<name>A0A2S5CIM5_9GAMM</name>
<feature type="chain" id="PRO_5015428690" description="Lipoprotein" evidence="1">
    <location>
        <begin position="21"/>
        <end position="278"/>
    </location>
</feature>
<protein>
    <recommendedName>
        <fullName evidence="4">Lipoprotein</fullName>
    </recommendedName>
</protein>
<reference evidence="2 3" key="1">
    <citation type="submission" date="2017-11" db="EMBL/GenBank/DDBJ databases">
        <title>Draft Genome Sequence of Methylobacter psychrotolerans Sph1T, an Obligate Methanotroph from Low-Temperature Environments.</title>
        <authorList>
            <person name="Oshkin I.Y."/>
            <person name="Miroshnikov K."/>
            <person name="Belova S.E."/>
            <person name="Korzhenkov A."/>
            <person name="Toshchakov S.V."/>
            <person name="Dedysh S.N."/>
        </authorList>
    </citation>
    <scope>NUCLEOTIDE SEQUENCE [LARGE SCALE GENOMIC DNA]</scope>
    <source>
        <strain evidence="2 3">Sph1</strain>
    </source>
</reference>
<dbReference type="PROSITE" id="PS51257">
    <property type="entry name" value="PROKAR_LIPOPROTEIN"/>
    <property type="match status" value="1"/>
</dbReference>
<evidence type="ECO:0000256" key="1">
    <source>
        <dbReference type="SAM" id="SignalP"/>
    </source>
</evidence>
<dbReference type="Proteomes" id="UP000237423">
    <property type="component" value="Unassembled WGS sequence"/>
</dbReference>
<evidence type="ECO:0000313" key="3">
    <source>
        <dbReference type="Proteomes" id="UP000237423"/>
    </source>
</evidence>
<dbReference type="RefSeq" id="WP_103975199.1">
    <property type="nucleotide sequence ID" value="NZ_PGFZ01000009.1"/>
</dbReference>
<feature type="signal peptide" evidence="1">
    <location>
        <begin position="1"/>
        <end position="20"/>
    </location>
</feature>
<gene>
    <name evidence="2" type="ORF">AADEFJLK_03551</name>
</gene>
<dbReference type="AlphaFoldDB" id="A0A2S5CIM5"/>
<evidence type="ECO:0000313" key="2">
    <source>
        <dbReference type="EMBL" id="POZ50654.1"/>
    </source>
</evidence>
<comment type="caution">
    <text evidence="2">The sequence shown here is derived from an EMBL/GenBank/DDBJ whole genome shotgun (WGS) entry which is preliminary data.</text>
</comment>
<sequence>MNSFKILYLAISIGSIVACAPIKPYAQNPFNPTAKLAQTIGKEGAISNSAGFKAAGVGLAATETSVPGAIPSGVGVGIAAAMLLGSGDSTPLNVARNANFLEVSMPLSYATDESDAQVKMGKLIETAIFKALESDYKVKVEEYDDTYLFGKVLRPRWIRVNGPKCENWSCQIIAPISTANALQWEGIMKKISPPNEAGFYAYDMSLSNIRSIGLVKITKEYEKSDHRVVEGVELDGFDYNEFFKHISENLPDWVLFKIYRDGKGVYSLKKGIDLSIQP</sequence>
<dbReference type="EMBL" id="PGFZ01000009">
    <property type="protein sequence ID" value="POZ50654.1"/>
    <property type="molecule type" value="Genomic_DNA"/>
</dbReference>
<accession>A0A2S5CIM5</accession>
<organism evidence="2 3">
    <name type="scientific">Methylovulum psychrotolerans</name>
    <dbReference type="NCBI Taxonomy" id="1704499"/>
    <lineage>
        <taxon>Bacteria</taxon>
        <taxon>Pseudomonadati</taxon>
        <taxon>Pseudomonadota</taxon>
        <taxon>Gammaproteobacteria</taxon>
        <taxon>Methylococcales</taxon>
        <taxon>Methylococcaceae</taxon>
        <taxon>Methylovulum</taxon>
    </lineage>
</organism>
<proteinExistence type="predicted"/>